<keyword evidence="3" id="KW-1133">Transmembrane helix</keyword>
<dbReference type="STRING" id="1391653.AKJ08_2182"/>
<evidence type="ECO:0000256" key="3">
    <source>
        <dbReference type="SAM" id="Phobius"/>
    </source>
</evidence>
<dbReference type="SUPFAM" id="SSF53474">
    <property type="entry name" value="alpha/beta-Hydrolases"/>
    <property type="match status" value="1"/>
</dbReference>
<dbReference type="EMBL" id="CP012332">
    <property type="protein sequence ID" value="AKU91795.1"/>
    <property type="molecule type" value="Genomic_DNA"/>
</dbReference>
<gene>
    <name evidence="5" type="ORF">AKJ08_2182</name>
</gene>
<dbReference type="InterPro" id="IPR029058">
    <property type="entry name" value="AB_hydrolase_fold"/>
</dbReference>
<dbReference type="KEGG" id="vin:AKJ08_2182"/>
<feature type="transmembrane region" description="Helical" evidence="3">
    <location>
        <begin position="20"/>
        <end position="43"/>
    </location>
</feature>
<dbReference type="GO" id="GO:0016042">
    <property type="term" value="P:lipid catabolic process"/>
    <property type="evidence" value="ECO:0007669"/>
    <property type="project" value="UniProtKB-KW"/>
</dbReference>
<keyword evidence="6" id="KW-1185">Reference proteome</keyword>
<keyword evidence="2" id="KW-0443">Lipid metabolism</keyword>
<keyword evidence="3" id="KW-0812">Transmembrane</keyword>
<evidence type="ECO:0000256" key="2">
    <source>
        <dbReference type="ARBA" id="ARBA00023098"/>
    </source>
</evidence>
<protein>
    <submittedName>
        <fullName evidence="5">Polyhydroxyalkanoic acid synthase</fullName>
    </submittedName>
</protein>
<dbReference type="AlphaFoldDB" id="A0A0K1PE56"/>
<feature type="domain" description="AB hydrolase-1" evidence="4">
    <location>
        <begin position="83"/>
        <end position="333"/>
    </location>
</feature>
<accession>A0A0K1PE56</accession>
<evidence type="ECO:0000256" key="1">
    <source>
        <dbReference type="ARBA" id="ARBA00022963"/>
    </source>
</evidence>
<name>A0A0K1PE56_9BACT</name>
<dbReference type="Pfam" id="PF00561">
    <property type="entry name" value="Abhydrolase_1"/>
    <property type="match status" value="1"/>
</dbReference>
<organism evidence="5 6">
    <name type="scientific">Vulgatibacter incomptus</name>
    <dbReference type="NCBI Taxonomy" id="1391653"/>
    <lineage>
        <taxon>Bacteria</taxon>
        <taxon>Pseudomonadati</taxon>
        <taxon>Myxococcota</taxon>
        <taxon>Myxococcia</taxon>
        <taxon>Myxococcales</taxon>
        <taxon>Cystobacterineae</taxon>
        <taxon>Vulgatibacteraceae</taxon>
        <taxon>Vulgatibacter</taxon>
    </lineage>
</organism>
<reference evidence="5 6" key="1">
    <citation type="submission" date="2015-08" db="EMBL/GenBank/DDBJ databases">
        <authorList>
            <person name="Babu N.S."/>
            <person name="Beckwith C.J."/>
            <person name="Beseler K.G."/>
            <person name="Brison A."/>
            <person name="Carone J.V."/>
            <person name="Caskin T.P."/>
            <person name="Diamond M."/>
            <person name="Durham M.E."/>
            <person name="Foxe J.M."/>
            <person name="Go M."/>
            <person name="Henderson B.A."/>
            <person name="Jones I.B."/>
            <person name="McGettigan J.A."/>
            <person name="Micheletti S.J."/>
            <person name="Nasrallah M.E."/>
            <person name="Ortiz D."/>
            <person name="Piller C.R."/>
            <person name="Privatt S.R."/>
            <person name="Schneider S.L."/>
            <person name="Sharp S."/>
            <person name="Smith T.C."/>
            <person name="Stanton J.D."/>
            <person name="Ullery H.E."/>
            <person name="Wilson R.J."/>
            <person name="Serrano M.G."/>
            <person name="Buck G."/>
            <person name="Lee V."/>
            <person name="Wang Y."/>
            <person name="Carvalho R."/>
            <person name="Voegtly L."/>
            <person name="Shi R."/>
            <person name="Duckworth R."/>
            <person name="Johnson A."/>
            <person name="Loviza R."/>
            <person name="Walstead R."/>
            <person name="Shah Z."/>
            <person name="Kiflezghi M."/>
            <person name="Wade K."/>
            <person name="Ball S.L."/>
            <person name="Bradley K.W."/>
            <person name="Asai D.J."/>
            <person name="Bowman C.A."/>
            <person name="Russell D.A."/>
            <person name="Pope W.H."/>
            <person name="Jacobs-Sera D."/>
            <person name="Hendrix R.W."/>
            <person name="Hatfull G.F."/>
        </authorList>
    </citation>
    <scope>NUCLEOTIDE SEQUENCE [LARGE SCALE GENOMIC DNA]</scope>
    <source>
        <strain evidence="5 6">DSM 27710</strain>
    </source>
</reference>
<proteinExistence type="predicted"/>
<keyword evidence="3" id="KW-0472">Membrane</keyword>
<dbReference type="PANTHER" id="PTHR11005">
    <property type="entry name" value="LYSOSOMAL ACID LIPASE-RELATED"/>
    <property type="match status" value="1"/>
</dbReference>
<dbReference type="InterPro" id="IPR000073">
    <property type="entry name" value="AB_hydrolase_1"/>
</dbReference>
<keyword evidence="1" id="KW-0442">Lipid degradation</keyword>
<evidence type="ECO:0000259" key="4">
    <source>
        <dbReference type="Pfam" id="PF00561"/>
    </source>
</evidence>
<evidence type="ECO:0000313" key="5">
    <source>
        <dbReference type="EMBL" id="AKU91795.1"/>
    </source>
</evidence>
<dbReference type="Gene3D" id="3.40.50.1820">
    <property type="entry name" value="alpha/beta hydrolase"/>
    <property type="match status" value="1"/>
</dbReference>
<dbReference type="Proteomes" id="UP000055590">
    <property type="component" value="Chromosome"/>
</dbReference>
<sequence>MRMADCTAKEGPAWKEHALILALILVAASLALVLLGWAHHWFWRGYLSPKDVPDEVHTVRTADGWRIGIRRYLPKGDKRYAEPVVLCHGLGANHYNLDWDPPYGLAQALAAEGRDCWVVSLRGHDGSDRPTAFNPLRWGFSFDDYLRFDVPAVLDHVTASTSVPKVQWVGHSMGGMLAYALGGGPYERILAGGVVAVASPSSFSNQPYLRSVARLGKWLARSSRVPQRFVTHMIAPFMGHFNLPFSEIAIAPQSMDGRLVRRLQAWAFEDISAGVARQFDDWVSNDAFRSLDKSQDYRSAMGAFTAPVLVMGGSSDKMAPPRCMEDAHRRLGSADKTLVILGKELGASFDYGHGDLMLGRAAPGEVYPQIARWLEARATRVG</sequence>
<evidence type="ECO:0000313" key="6">
    <source>
        <dbReference type="Proteomes" id="UP000055590"/>
    </source>
</evidence>